<evidence type="ECO:0000256" key="8">
    <source>
        <dbReference type="SAM" id="MobiDB-lite"/>
    </source>
</evidence>
<evidence type="ECO:0000259" key="10">
    <source>
        <dbReference type="PROSITE" id="PS50262"/>
    </source>
</evidence>
<dbReference type="Proteomes" id="UP000677228">
    <property type="component" value="Unassembled WGS sequence"/>
</dbReference>
<evidence type="ECO:0000256" key="1">
    <source>
        <dbReference type="ARBA" id="ARBA00004141"/>
    </source>
</evidence>
<protein>
    <recommendedName>
        <fullName evidence="10">G-protein coupled receptors family 1 profile domain-containing protein</fullName>
    </recommendedName>
</protein>
<comment type="caution">
    <text evidence="11">The sequence shown here is derived from an EMBL/GenBank/DDBJ whole genome shotgun (WGS) entry which is preliminary data.</text>
</comment>
<accession>A0A8S2DJ49</accession>
<feature type="domain" description="G-protein coupled receptors family 1 profile" evidence="10">
    <location>
        <begin position="46"/>
        <end position="355"/>
    </location>
</feature>
<evidence type="ECO:0000256" key="3">
    <source>
        <dbReference type="ARBA" id="ARBA00022989"/>
    </source>
</evidence>
<feature type="transmembrane region" description="Helical" evidence="9">
    <location>
        <begin position="66"/>
        <end position="88"/>
    </location>
</feature>
<feature type="compositionally biased region" description="Basic and acidic residues" evidence="8">
    <location>
        <begin position="397"/>
        <end position="420"/>
    </location>
</feature>
<organism evidence="11 13">
    <name type="scientific">Didymodactylos carnosus</name>
    <dbReference type="NCBI Taxonomy" id="1234261"/>
    <lineage>
        <taxon>Eukaryota</taxon>
        <taxon>Metazoa</taxon>
        <taxon>Spiralia</taxon>
        <taxon>Gnathifera</taxon>
        <taxon>Rotifera</taxon>
        <taxon>Eurotatoria</taxon>
        <taxon>Bdelloidea</taxon>
        <taxon>Philodinida</taxon>
        <taxon>Philodinidae</taxon>
        <taxon>Didymodactylos</taxon>
    </lineage>
</organism>
<reference evidence="11" key="1">
    <citation type="submission" date="2021-02" db="EMBL/GenBank/DDBJ databases">
        <authorList>
            <person name="Nowell W R."/>
        </authorList>
    </citation>
    <scope>NUCLEOTIDE SEQUENCE</scope>
</reference>
<keyword evidence="4" id="KW-0297">G-protein coupled receptor</keyword>
<keyword evidence="3 9" id="KW-1133">Transmembrane helix</keyword>
<dbReference type="Pfam" id="PF00001">
    <property type="entry name" value="7tm_1"/>
    <property type="match status" value="1"/>
</dbReference>
<feature type="transmembrane region" description="Helical" evidence="9">
    <location>
        <begin position="146"/>
        <end position="165"/>
    </location>
</feature>
<dbReference type="EMBL" id="CAJOBA010005735">
    <property type="protein sequence ID" value="CAF3753096.1"/>
    <property type="molecule type" value="Genomic_DNA"/>
</dbReference>
<comment type="subcellular location">
    <subcellularLocation>
        <location evidence="1">Membrane</location>
        <topology evidence="1">Multi-pass membrane protein</topology>
    </subcellularLocation>
</comment>
<dbReference type="EMBL" id="CAJNOK010005729">
    <property type="protein sequence ID" value="CAF0982608.1"/>
    <property type="molecule type" value="Genomic_DNA"/>
</dbReference>
<dbReference type="Gene3D" id="1.20.1070.10">
    <property type="entry name" value="Rhodopsin 7-helix transmembrane proteins"/>
    <property type="match status" value="1"/>
</dbReference>
<dbReference type="PANTHER" id="PTHR24243:SF230">
    <property type="entry name" value="G-PROTEIN COUPLED RECEPTORS FAMILY 1 PROFILE DOMAIN-CONTAINING PROTEIN"/>
    <property type="match status" value="1"/>
</dbReference>
<feature type="transmembrane region" description="Helical" evidence="9">
    <location>
        <begin position="33"/>
        <end position="54"/>
    </location>
</feature>
<feature type="transmembrane region" description="Helical" evidence="9">
    <location>
        <begin position="335"/>
        <end position="359"/>
    </location>
</feature>
<dbReference type="AlphaFoldDB" id="A0A8S2DJ49"/>
<dbReference type="Proteomes" id="UP000682733">
    <property type="component" value="Unassembled WGS sequence"/>
</dbReference>
<name>A0A8S2DJ49_9BILA</name>
<feature type="region of interest" description="Disordered" evidence="8">
    <location>
        <begin position="391"/>
        <end position="420"/>
    </location>
</feature>
<dbReference type="PROSITE" id="PS50262">
    <property type="entry name" value="G_PROTEIN_RECEP_F1_2"/>
    <property type="match status" value="1"/>
</dbReference>
<evidence type="ECO:0000256" key="6">
    <source>
        <dbReference type="ARBA" id="ARBA00023170"/>
    </source>
</evidence>
<evidence type="ECO:0000256" key="5">
    <source>
        <dbReference type="ARBA" id="ARBA00023136"/>
    </source>
</evidence>
<evidence type="ECO:0000313" key="13">
    <source>
        <dbReference type="Proteomes" id="UP000677228"/>
    </source>
</evidence>
<evidence type="ECO:0000256" key="4">
    <source>
        <dbReference type="ARBA" id="ARBA00023040"/>
    </source>
</evidence>
<dbReference type="GO" id="GO:0005886">
    <property type="term" value="C:plasma membrane"/>
    <property type="evidence" value="ECO:0007669"/>
    <property type="project" value="TreeGrafter"/>
</dbReference>
<evidence type="ECO:0000256" key="7">
    <source>
        <dbReference type="ARBA" id="ARBA00023224"/>
    </source>
</evidence>
<proteinExistence type="predicted"/>
<feature type="transmembrane region" description="Helical" evidence="9">
    <location>
        <begin position="205"/>
        <end position="234"/>
    </location>
</feature>
<keyword evidence="6" id="KW-0675">Receptor</keyword>
<dbReference type="InterPro" id="IPR000276">
    <property type="entry name" value="GPCR_Rhodpsn"/>
</dbReference>
<keyword evidence="5 9" id="KW-0472">Membrane</keyword>
<dbReference type="SUPFAM" id="SSF81321">
    <property type="entry name" value="Family A G protein-coupled receptor-like"/>
    <property type="match status" value="1"/>
</dbReference>
<gene>
    <name evidence="11" type="ORF">OVA965_LOCUS13665</name>
    <name evidence="12" type="ORF">TMI583_LOCUS13668</name>
</gene>
<evidence type="ECO:0000256" key="9">
    <source>
        <dbReference type="SAM" id="Phobius"/>
    </source>
</evidence>
<feature type="transmembrane region" description="Helical" evidence="9">
    <location>
        <begin position="301"/>
        <end position="323"/>
    </location>
</feature>
<evidence type="ECO:0000313" key="12">
    <source>
        <dbReference type="EMBL" id="CAF3753096.1"/>
    </source>
</evidence>
<keyword evidence="2 9" id="KW-0812">Transmembrane</keyword>
<evidence type="ECO:0000313" key="11">
    <source>
        <dbReference type="EMBL" id="CAF0982608.1"/>
    </source>
</evidence>
<sequence length="420" mass="48973">MIPMNNSINTVNQFNYTYPCERYTVAVFTYGHIIPAIFLFIFGLTFNLIALYYFHSSHHFHRTAYCYYFSTIALFDSIRLVVWCVFLFIDFKVLKMAFKRFECSTQMFIESVTSGVSVWITAALTIERCAVIFKSMKCRQRRGQRAIICIISIISFSILINLLFLKPGYYRERLYNNRTINILCLYGTDDLIGGNSSIITDQIKFYYTLSIVVFRTVIPFFLLLLANIALFICLRKYRTTRSISHYSFVSSRPKQRPLAMINNGQELKDFHSNYTLSAMSNPKNGSQELIKHGRSRRVTPMIFLSSLILIITVSPRYLLQFYLNIQNPHLPCIHLLIHLLKTLEICNYAFNVFISVVAGKQARNELSKMLYNSLIKRLSCLVFRRRTTTIKSGQDSQKNRHGEQHEHFLASFSSDEREKK</sequence>
<dbReference type="PANTHER" id="PTHR24243">
    <property type="entry name" value="G-PROTEIN COUPLED RECEPTOR"/>
    <property type="match status" value="1"/>
</dbReference>
<dbReference type="InterPro" id="IPR017452">
    <property type="entry name" value="GPCR_Rhodpsn_7TM"/>
</dbReference>
<evidence type="ECO:0000256" key="2">
    <source>
        <dbReference type="ARBA" id="ARBA00022692"/>
    </source>
</evidence>
<feature type="transmembrane region" description="Helical" evidence="9">
    <location>
        <begin position="108"/>
        <end position="126"/>
    </location>
</feature>
<dbReference type="GO" id="GO:0004930">
    <property type="term" value="F:G protein-coupled receptor activity"/>
    <property type="evidence" value="ECO:0007669"/>
    <property type="project" value="UniProtKB-KW"/>
</dbReference>
<keyword evidence="7" id="KW-0807">Transducer</keyword>